<dbReference type="Proteomes" id="UP000324638">
    <property type="component" value="Unassembled WGS sequence"/>
</dbReference>
<name>A0A5C8D4V6_9SPIR</name>
<gene>
    <name evidence="1" type="ORF">EPJ79_02885</name>
</gene>
<sequence>MDLGGKDGGIAVPNMGDSQVNYVYIATKRAILKGKTITIYDEQGNKIDRTITFNDDNSVATYTYKGKTTEFKRD</sequence>
<accession>A0A5C8D4V6</accession>
<protein>
    <submittedName>
        <fullName evidence="1">Uncharacterized protein</fullName>
    </submittedName>
</protein>
<dbReference type="AlphaFoldDB" id="A0A5C8D4V6"/>
<organism evidence="1 2">
    <name type="scientific">Brachyspira aalborgi</name>
    <dbReference type="NCBI Taxonomy" id="29522"/>
    <lineage>
        <taxon>Bacteria</taxon>
        <taxon>Pseudomonadati</taxon>
        <taxon>Spirochaetota</taxon>
        <taxon>Spirochaetia</taxon>
        <taxon>Brachyspirales</taxon>
        <taxon>Brachyspiraceae</taxon>
        <taxon>Brachyspira</taxon>
    </lineage>
</organism>
<proteinExistence type="predicted"/>
<comment type="caution">
    <text evidence="1">The sequence shown here is derived from an EMBL/GenBank/DDBJ whole genome shotgun (WGS) entry which is preliminary data.</text>
</comment>
<evidence type="ECO:0000313" key="2">
    <source>
        <dbReference type="Proteomes" id="UP000324638"/>
    </source>
</evidence>
<dbReference type="RefSeq" id="WP_147738379.1">
    <property type="nucleotide sequence ID" value="NZ_SAXU01000001.1"/>
</dbReference>
<dbReference type="EMBL" id="SAXU01000001">
    <property type="protein sequence ID" value="TXJ20118.1"/>
    <property type="molecule type" value="Genomic_DNA"/>
</dbReference>
<evidence type="ECO:0000313" key="1">
    <source>
        <dbReference type="EMBL" id="TXJ20118.1"/>
    </source>
</evidence>
<reference evidence="1 2" key="1">
    <citation type="journal article" date="1992" name="Lakartidningen">
        <title>[Penicillin V and not amoxicillin is the first choice preparation in acute otitis].</title>
        <authorList>
            <person name="Kamme C."/>
            <person name="Lundgren K."/>
            <person name="Prellner K."/>
        </authorList>
    </citation>
    <scope>NUCLEOTIDE SEQUENCE [LARGE SCALE GENOMIC DNA]</scope>
    <source>
        <strain evidence="1 2">513A</strain>
    </source>
</reference>